<dbReference type="GO" id="GO:0005840">
    <property type="term" value="C:ribosome"/>
    <property type="evidence" value="ECO:0007669"/>
    <property type="project" value="InterPro"/>
</dbReference>
<gene>
    <name evidence="5" type="primary">rimM</name>
    <name evidence="8" type="ORF">Theth_0788</name>
</gene>
<dbReference type="GO" id="GO:0006364">
    <property type="term" value="P:rRNA processing"/>
    <property type="evidence" value="ECO:0007669"/>
    <property type="project" value="UniProtKB-UniRule"/>
</dbReference>
<dbReference type="GO" id="GO:0042274">
    <property type="term" value="P:ribosomal small subunit biogenesis"/>
    <property type="evidence" value="ECO:0007669"/>
    <property type="project" value="UniProtKB-UniRule"/>
</dbReference>
<dbReference type="NCBIfam" id="TIGR02273">
    <property type="entry name" value="16S_RimM"/>
    <property type="match status" value="1"/>
</dbReference>
<evidence type="ECO:0000313" key="8">
    <source>
        <dbReference type="EMBL" id="AEH50872.1"/>
    </source>
</evidence>
<comment type="subcellular location">
    <subcellularLocation>
        <location evidence="5">Cytoplasm</location>
    </subcellularLocation>
</comment>
<sequence length="167" mass="19357">MKDFVVVGIITKTHGLFGQVKIVPTTNIWGFLLKFKKLKLYDEARDEMYELDVEKITKGRKSLIVKFSGISDSENASKLVGLEIVVNVSELPKLKPNEFYYFEVLGIDVFDEAGNFVGKVEDVFWNGSNEVLVIRKDQEEMLFPMIRDYVIEFERGKRLKIKVPEWI</sequence>
<evidence type="ECO:0000313" key="9">
    <source>
        <dbReference type="Proteomes" id="UP000006804"/>
    </source>
</evidence>
<feature type="domain" description="RimM N-terminal" evidence="6">
    <location>
        <begin position="6"/>
        <end position="89"/>
    </location>
</feature>
<proteinExistence type="inferred from homology"/>
<reference evidence="8 9" key="1">
    <citation type="submission" date="2010-11" db="EMBL/GenBank/DDBJ databases">
        <title>The complete genome of Thermotoga thermarum DSM 5069.</title>
        <authorList>
            <consortium name="US DOE Joint Genome Institute (JGI-PGF)"/>
            <person name="Lucas S."/>
            <person name="Copeland A."/>
            <person name="Lapidus A."/>
            <person name="Bruce D."/>
            <person name="Goodwin L."/>
            <person name="Pitluck S."/>
            <person name="Kyrpides N."/>
            <person name="Mavromatis K."/>
            <person name="Ivanova N."/>
            <person name="Zeytun A."/>
            <person name="Brettin T."/>
            <person name="Detter J.C."/>
            <person name="Tapia R."/>
            <person name="Han C."/>
            <person name="Land M."/>
            <person name="Hauser L."/>
            <person name="Markowitz V."/>
            <person name="Cheng J.-F."/>
            <person name="Hugenholtz P."/>
            <person name="Woyke T."/>
            <person name="Wu D."/>
            <person name="Spring S."/>
            <person name="Schroeder M."/>
            <person name="Brambilla E."/>
            <person name="Klenk H.-P."/>
            <person name="Eisen J.A."/>
        </authorList>
    </citation>
    <scope>NUCLEOTIDE SEQUENCE [LARGE SCALE GENOMIC DNA]</scope>
    <source>
        <strain evidence="8 9">DSM 5069</strain>
    </source>
</reference>
<dbReference type="Proteomes" id="UP000006804">
    <property type="component" value="Chromosome"/>
</dbReference>
<comment type="similarity">
    <text evidence="5">Belongs to the RimM family.</text>
</comment>
<dbReference type="GO" id="GO:0005737">
    <property type="term" value="C:cytoplasm"/>
    <property type="evidence" value="ECO:0007669"/>
    <property type="project" value="UniProtKB-SubCell"/>
</dbReference>
<organism evidence="8 9">
    <name type="scientific">Pseudothermotoga thermarum DSM 5069</name>
    <dbReference type="NCBI Taxonomy" id="688269"/>
    <lineage>
        <taxon>Bacteria</taxon>
        <taxon>Thermotogati</taxon>
        <taxon>Thermotogota</taxon>
        <taxon>Thermotogae</taxon>
        <taxon>Thermotogales</taxon>
        <taxon>Thermotogaceae</taxon>
        <taxon>Pseudothermotoga</taxon>
    </lineage>
</organism>
<evidence type="ECO:0000256" key="2">
    <source>
        <dbReference type="ARBA" id="ARBA00022517"/>
    </source>
</evidence>
<dbReference type="eggNOG" id="COG0806">
    <property type="taxonomic scope" value="Bacteria"/>
</dbReference>
<keyword evidence="4 5" id="KW-0143">Chaperone</keyword>
<dbReference type="Gene3D" id="2.40.30.60">
    <property type="entry name" value="RimM"/>
    <property type="match status" value="1"/>
</dbReference>
<dbReference type="KEGG" id="tta:Theth_0788"/>
<dbReference type="Pfam" id="PF01782">
    <property type="entry name" value="RimM"/>
    <property type="match status" value="1"/>
</dbReference>
<keyword evidence="3 5" id="KW-0698">rRNA processing</keyword>
<evidence type="ECO:0000256" key="5">
    <source>
        <dbReference type="HAMAP-Rule" id="MF_00014"/>
    </source>
</evidence>
<name>F7YY58_9THEM</name>
<dbReference type="Pfam" id="PF24986">
    <property type="entry name" value="PRC_RimM"/>
    <property type="match status" value="1"/>
</dbReference>
<evidence type="ECO:0000256" key="1">
    <source>
        <dbReference type="ARBA" id="ARBA00022490"/>
    </source>
</evidence>
<keyword evidence="2 5" id="KW-0690">Ribosome biogenesis</keyword>
<evidence type="ECO:0000259" key="6">
    <source>
        <dbReference type="Pfam" id="PF01782"/>
    </source>
</evidence>
<dbReference type="RefSeq" id="WP_013932094.1">
    <property type="nucleotide sequence ID" value="NC_015707.1"/>
</dbReference>
<dbReference type="OrthoDB" id="9810331at2"/>
<feature type="domain" description="Ribosome maturation factor RimM PRC barrel" evidence="7">
    <location>
        <begin position="103"/>
        <end position="165"/>
    </location>
</feature>
<dbReference type="STRING" id="688269.Theth_0788"/>
<dbReference type="GO" id="GO:0043022">
    <property type="term" value="F:ribosome binding"/>
    <property type="evidence" value="ECO:0007669"/>
    <property type="project" value="InterPro"/>
</dbReference>
<dbReference type="HAMAP" id="MF_00014">
    <property type="entry name" value="Ribosome_mat_RimM"/>
    <property type="match status" value="1"/>
</dbReference>
<dbReference type="HOGENOM" id="CLU_077636_3_2_0"/>
<accession>F7YY58</accession>
<evidence type="ECO:0000256" key="4">
    <source>
        <dbReference type="ARBA" id="ARBA00023186"/>
    </source>
</evidence>
<evidence type="ECO:0000256" key="3">
    <source>
        <dbReference type="ARBA" id="ARBA00022552"/>
    </source>
</evidence>
<dbReference type="SUPFAM" id="SSF50346">
    <property type="entry name" value="PRC-barrel domain"/>
    <property type="match status" value="1"/>
</dbReference>
<dbReference type="InterPro" id="IPR002676">
    <property type="entry name" value="RimM_N"/>
</dbReference>
<keyword evidence="9" id="KW-1185">Reference proteome</keyword>
<keyword evidence="1 5" id="KW-0963">Cytoplasm</keyword>
<comment type="domain">
    <text evidence="5">The PRC barrel domain binds ribosomal protein uS19.</text>
</comment>
<dbReference type="PATRIC" id="fig|688269.3.peg.812"/>
<dbReference type="InterPro" id="IPR056792">
    <property type="entry name" value="PRC_RimM"/>
</dbReference>
<dbReference type="InterPro" id="IPR011961">
    <property type="entry name" value="RimM"/>
</dbReference>
<dbReference type="InterPro" id="IPR009000">
    <property type="entry name" value="Transl_B-barrel_sf"/>
</dbReference>
<dbReference type="InterPro" id="IPR036976">
    <property type="entry name" value="RimM_N_sf"/>
</dbReference>
<dbReference type="InterPro" id="IPR011033">
    <property type="entry name" value="PRC_barrel-like_sf"/>
</dbReference>
<dbReference type="PANTHER" id="PTHR33692:SF1">
    <property type="entry name" value="RIBOSOME MATURATION FACTOR RIMM"/>
    <property type="match status" value="1"/>
</dbReference>
<protein>
    <recommendedName>
        <fullName evidence="5">Ribosome maturation factor RimM</fullName>
    </recommendedName>
</protein>
<comment type="function">
    <text evidence="5">An accessory protein needed during the final step in the assembly of 30S ribosomal subunit, possibly for assembly of the head region. Essential for efficient processing of 16S rRNA. May be needed both before and after RbfA during the maturation of 16S rRNA. It has affinity for free ribosomal 30S subunits but not for 70S ribosomes.</text>
</comment>
<dbReference type="PANTHER" id="PTHR33692">
    <property type="entry name" value="RIBOSOME MATURATION FACTOR RIMM"/>
    <property type="match status" value="1"/>
</dbReference>
<comment type="subunit">
    <text evidence="5">Binds ribosomal protein uS19.</text>
</comment>
<dbReference type="AlphaFoldDB" id="F7YY58"/>
<dbReference type="EMBL" id="CP002351">
    <property type="protein sequence ID" value="AEH50872.1"/>
    <property type="molecule type" value="Genomic_DNA"/>
</dbReference>
<dbReference type="Gene3D" id="2.30.30.240">
    <property type="entry name" value="PRC-barrel domain"/>
    <property type="match status" value="1"/>
</dbReference>
<evidence type="ECO:0000259" key="7">
    <source>
        <dbReference type="Pfam" id="PF24986"/>
    </source>
</evidence>
<dbReference type="SUPFAM" id="SSF50447">
    <property type="entry name" value="Translation proteins"/>
    <property type="match status" value="1"/>
</dbReference>